<organism evidence="1">
    <name type="scientific">viral metagenome</name>
    <dbReference type="NCBI Taxonomy" id="1070528"/>
    <lineage>
        <taxon>unclassified sequences</taxon>
        <taxon>metagenomes</taxon>
        <taxon>organismal metagenomes</taxon>
    </lineage>
</organism>
<protein>
    <submittedName>
        <fullName evidence="1">Uncharacterized protein</fullName>
    </submittedName>
</protein>
<sequence>MNNLFNGFLNKNVEFTEEEHENTEIKEKKIMEYNFYDKLLQHPFIEKLDINGINKNEETYLILYRLKQFNGINYIEYYQECLLCLDNETDILLKISHINGRKMIKGIKKLGENKYTIIQIRNNTSKQWLVLWDIIINKHYYNKKIDINLVNFIISYPSIDNLIVNGKLSKKLFVLYCHVDDKYRNYIEKNDSIQYCQELNCALIKLNTFEDDDNIRNLCLINDEELDCNLMEKEYIIERKGNSFIWIFKNDKNIISYLK</sequence>
<reference evidence="1" key="1">
    <citation type="journal article" date="2020" name="Nature">
        <title>Giant virus diversity and host interactions through global metagenomics.</title>
        <authorList>
            <person name="Schulz F."/>
            <person name="Roux S."/>
            <person name="Paez-Espino D."/>
            <person name="Jungbluth S."/>
            <person name="Walsh D.A."/>
            <person name="Denef V.J."/>
            <person name="McMahon K.D."/>
            <person name="Konstantinidis K.T."/>
            <person name="Eloe-Fadrosh E.A."/>
            <person name="Kyrpides N.C."/>
            <person name="Woyke T."/>
        </authorList>
    </citation>
    <scope>NUCLEOTIDE SEQUENCE</scope>
    <source>
        <strain evidence="1">GVMAG-M-3300021185-45</strain>
    </source>
</reference>
<accession>A0A6C0CL32</accession>
<name>A0A6C0CL32_9ZZZZ</name>
<evidence type="ECO:0000313" key="1">
    <source>
        <dbReference type="EMBL" id="QHT04354.1"/>
    </source>
</evidence>
<dbReference type="AlphaFoldDB" id="A0A6C0CL32"/>
<proteinExistence type="predicted"/>
<dbReference type="EMBL" id="MN739427">
    <property type="protein sequence ID" value="QHT04354.1"/>
    <property type="molecule type" value="Genomic_DNA"/>
</dbReference>